<proteinExistence type="predicted"/>
<keyword evidence="2" id="KW-1185">Reference proteome</keyword>
<dbReference type="EMBL" id="KZ613488">
    <property type="protein sequence ID" value="PMD19697.1"/>
    <property type="molecule type" value="Genomic_DNA"/>
</dbReference>
<gene>
    <name evidence="1" type="ORF">NA56DRAFT_705408</name>
</gene>
<dbReference type="AlphaFoldDB" id="A0A2J6Q083"/>
<organism evidence="1 2">
    <name type="scientific">Hyaloscypha hepaticicola</name>
    <dbReference type="NCBI Taxonomy" id="2082293"/>
    <lineage>
        <taxon>Eukaryota</taxon>
        <taxon>Fungi</taxon>
        <taxon>Dikarya</taxon>
        <taxon>Ascomycota</taxon>
        <taxon>Pezizomycotina</taxon>
        <taxon>Leotiomycetes</taxon>
        <taxon>Helotiales</taxon>
        <taxon>Hyaloscyphaceae</taxon>
        <taxon>Hyaloscypha</taxon>
    </lineage>
</organism>
<sequence>MDEAEDSEARWTLDQIGKALGLLSIQMRKWGRGCYNFTSYEPYTSYGGSTVKLAAAVSATQLRLFPLQIVVQIAVMTSWRNSSLMSYRPMKQCSLQPGLTQPYLAHGSSLQKQISTRKGKLTEIMAIQNAHRHLKITSDSPTITTNEPASPVALTCQPLKGRSKQPSASAESLKQMQHGARFRYGNRSITSGRPDITSSFRVCIQLDM</sequence>
<dbReference type="Proteomes" id="UP000235672">
    <property type="component" value="Unassembled WGS sequence"/>
</dbReference>
<reference evidence="1 2" key="1">
    <citation type="submission" date="2016-05" db="EMBL/GenBank/DDBJ databases">
        <title>A degradative enzymes factory behind the ericoid mycorrhizal symbiosis.</title>
        <authorList>
            <consortium name="DOE Joint Genome Institute"/>
            <person name="Martino E."/>
            <person name="Morin E."/>
            <person name="Grelet G."/>
            <person name="Kuo A."/>
            <person name="Kohler A."/>
            <person name="Daghino S."/>
            <person name="Barry K."/>
            <person name="Choi C."/>
            <person name="Cichocki N."/>
            <person name="Clum A."/>
            <person name="Copeland A."/>
            <person name="Hainaut M."/>
            <person name="Haridas S."/>
            <person name="Labutti K."/>
            <person name="Lindquist E."/>
            <person name="Lipzen A."/>
            <person name="Khouja H.-R."/>
            <person name="Murat C."/>
            <person name="Ohm R."/>
            <person name="Olson A."/>
            <person name="Spatafora J."/>
            <person name="Veneault-Fourrey C."/>
            <person name="Henrissat B."/>
            <person name="Grigoriev I."/>
            <person name="Martin F."/>
            <person name="Perotto S."/>
        </authorList>
    </citation>
    <scope>NUCLEOTIDE SEQUENCE [LARGE SCALE GENOMIC DNA]</scope>
    <source>
        <strain evidence="1 2">UAMH 7357</strain>
    </source>
</reference>
<accession>A0A2J6Q083</accession>
<evidence type="ECO:0000313" key="2">
    <source>
        <dbReference type="Proteomes" id="UP000235672"/>
    </source>
</evidence>
<evidence type="ECO:0000313" key="1">
    <source>
        <dbReference type="EMBL" id="PMD19697.1"/>
    </source>
</evidence>
<protein>
    <submittedName>
        <fullName evidence="1">Uncharacterized protein</fullName>
    </submittedName>
</protein>
<name>A0A2J6Q083_9HELO</name>